<keyword evidence="2" id="KW-1185">Reference proteome</keyword>
<organism evidence="1 2">
    <name type="scientific">Plasmopara halstedii</name>
    <name type="common">Downy mildew of sunflower</name>
    <dbReference type="NCBI Taxonomy" id="4781"/>
    <lineage>
        <taxon>Eukaryota</taxon>
        <taxon>Sar</taxon>
        <taxon>Stramenopiles</taxon>
        <taxon>Oomycota</taxon>
        <taxon>Peronosporomycetes</taxon>
        <taxon>Peronosporales</taxon>
        <taxon>Peronosporaceae</taxon>
        <taxon>Plasmopara</taxon>
    </lineage>
</organism>
<dbReference type="AlphaFoldDB" id="A0A0P1AK74"/>
<sequence length="84" mass="9787">MLRYIFFNLLAPVRALEKDEKYETPFVSNLLETYTSCQISVALLDREKYVRSTCQGFWGSPLILFRDILCRLGYDAAQKIQNTT</sequence>
<proteinExistence type="predicted"/>
<dbReference type="Proteomes" id="UP000054928">
    <property type="component" value="Unassembled WGS sequence"/>
</dbReference>
<dbReference type="EMBL" id="CCYD01000524">
    <property type="protein sequence ID" value="CEG41000.1"/>
    <property type="molecule type" value="Genomic_DNA"/>
</dbReference>
<evidence type="ECO:0000313" key="2">
    <source>
        <dbReference type="Proteomes" id="UP000054928"/>
    </source>
</evidence>
<dbReference type="GeneID" id="36410510"/>
<name>A0A0P1AK74_PLAHL</name>
<dbReference type="RefSeq" id="XP_024577369.1">
    <property type="nucleotide sequence ID" value="XM_024726721.1"/>
</dbReference>
<protein>
    <submittedName>
        <fullName evidence="1">Uncharacterized protein</fullName>
    </submittedName>
</protein>
<evidence type="ECO:0000313" key="1">
    <source>
        <dbReference type="EMBL" id="CEG41000.1"/>
    </source>
</evidence>
<reference evidence="2" key="1">
    <citation type="submission" date="2014-09" db="EMBL/GenBank/DDBJ databases">
        <authorList>
            <person name="Sharma Rahul"/>
            <person name="Thines Marco"/>
        </authorList>
    </citation>
    <scope>NUCLEOTIDE SEQUENCE [LARGE SCALE GENOMIC DNA]</scope>
</reference>
<accession>A0A0P1AK74</accession>